<dbReference type="Gene3D" id="1.10.630.10">
    <property type="entry name" value="Cytochrome P450"/>
    <property type="match status" value="1"/>
</dbReference>
<evidence type="ECO:0000256" key="11">
    <source>
        <dbReference type="ARBA" id="ARBA00023136"/>
    </source>
</evidence>
<evidence type="ECO:0008006" key="15">
    <source>
        <dbReference type="Google" id="ProtNLM"/>
    </source>
</evidence>
<gene>
    <name evidence="13" type="ORF">DICPUDRAFT_147217</name>
</gene>
<sequence length="531" mass="60739">MAFEINNIESLFNQDTMLVTINISQVLGEYNMINSTIEDLEEAIDNIFNFILSLFFLWKQKNKSSSIPGPKGKPIFGNLLDLKGGELHLKFQEWYYKYGPIYKIKMGSVETVVLTEYPTIKEAFVDNSLIFMPRYLRDSRKLTSNWESLINSNGDIQKHLKTMVISELTMLKLKKMEINLKDEAKRLCSLLDKHAESGEPIHINNYIKMFSMNIILRFLFGVTFPYNHLEDSIGLIGVVNSYFEAAALPIVSDFIPMFAVVSKQRYKFKAIWDLLYEHIKEQVEIYKKRKLINGTTPTDSNTDENTTILDNLLADYEKGVINERSFIGSMIDILSAGIDTSSNTIVFTIIEMTNNQDLQEKLHESIKESMSDIDLASNEGVSYSEYKSSIPYLTNVIKETFRKHPTGLLGLPHITSQDCEIGGHTIKKGTQVIQNIYATHRNKNVWEEPDRFIPSRFEKEFSTDKNLIHFALGRRSCPGNTLADSEIFTCLATLFKKYKFTNTSTTPLNEVGKFGIAYIAPPTVVKVEKRF</sequence>
<comment type="cofactor">
    <cofactor evidence="1 12">
        <name>heme</name>
        <dbReference type="ChEBI" id="CHEBI:30413"/>
    </cofactor>
</comment>
<dbReference type="GO" id="GO:0020037">
    <property type="term" value="F:heme binding"/>
    <property type="evidence" value="ECO:0007669"/>
    <property type="project" value="InterPro"/>
</dbReference>
<dbReference type="VEuPathDB" id="AmoebaDB:DICPUDRAFT_147217"/>
<proteinExistence type="inferred from homology"/>
<keyword evidence="8" id="KW-0560">Oxidoreductase</keyword>
<dbReference type="Proteomes" id="UP000001064">
    <property type="component" value="Unassembled WGS sequence"/>
</dbReference>
<keyword evidence="4 12" id="KW-0349">Heme</keyword>
<dbReference type="InParanoid" id="F0Z7Y6"/>
<name>F0Z7Y6_DICPU</name>
<dbReference type="KEGG" id="dpp:DICPUDRAFT_147217"/>
<dbReference type="InterPro" id="IPR036396">
    <property type="entry name" value="Cyt_P450_sf"/>
</dbReference>
<dbReference type="SUPFAM" id="SSF48264">
    <property type="entry name" value="Cytochrome P450"/>
    <property type="match status" value="1"/>
</dbReference>
<accession>F0Z7Y6</accession>
<dbReference type="CDD" id="cd20617">
    <property type="entry name" value="CYP1_2-like"/>
    <property type="match status" value="1"/>
</dbReference>
<keyword evidence="11" id="KW-0472">Membrane</keyword>
<keyword evidence="5" id="KW-0812">Transmembrane</keyword>
<dbReference type="OMA" id="FTDLFCA"/>
<dbReference type="InterPro" id="IPR002401">
    <property type="entry name" value="Cyt_P450_E_grp-I"/>
</dbReference>
<evidence type="ECO:0000256" key="10">
    <source>
        <dbReference type="ARBA" id="ARBA00023033"/>
    </source>
</evidence>
<dbReference type="PRINTS" id="PR00385">
    <property type="entry name" value="P450"/>
</dbReference>
<organism evidence="13 14">
    <name type="scientific">Dictyostelium purpureum</name>
    <name type="common">Slime mold</name>
    <dbReference type="NCBI Taxonomy" id="5786"/>
    <lineage>
        <taxon>Eukaryota</taxon>
        <taxon>Amoebozoa</taxon>
        <taxon>Evosea</taxon>
        <taxon>Eumycetozoa</taxon>
        <taxon>Dictyostelia</taxon>
        <taxon>Dictyosteliales</taxon>
        <taxon>Dictyosteliaceae</taxon>
        <taxon>Dictyostelium</taxon>
    </lineage>
</organism>
<dbReference type="PANTHER" id="PTHR24303:SF11">
    <property type="entry name" value="CYTOCHROME P450 513A1-RELATED"/>
    <property type="match status" value="1"/>
</dbReference>
<dbReference type="GO" id="GO:0016705">
    <property type="term" value="F:oxidoreductase activity, acting on paired donors, with incorporation or reduction of molecular oxygen"/>
    <property type="evidence" value="ECO:0007669"/>
    <property type="project" value="InterPro"/>
</dbReference>
<keyword evidence="10" id="KW-0503">Monooxygenase</keyword>
<evidence type="ECO:0000256" key="1">
    <source>
        <dbReference type="ARBA" id="ARBA00001971"/>
    </source>
</evidence>
<evidence type="ECO:0000313" key="13">
    <source>
        <dbReference type="EMBL" id="EGC39928.1"/>
    </source>
</evidence>
<evidence type="ECO:0000256" key="4">
    <source>
        <dbReference type="ARBA" id="ARBA00022617"/>
    </source>
</evidence>
<dbReference type="Pfam" id="PF00067">
    <property type="entry name" value="p450"/>
    <property type="match status" value="1"/>
</dbReference>
<evidence type="ECO:0000256" key="3">
    <source>
        <dbReference type="ARBA" id="ARBA00010617"/>
    </source>
</evidence>
<evidence type="ECO:0000256" key="8">
    <source>
        <dbReference type="ARBA" id="ARBA00023002"/>
    </source>
</evidence>
<evidence type="ECO:0000256" key="6">
    <source>
        <dbReference type="ARBA" id="ARBA00022723"/>
    </source>
</evidence>
<dbReference type="PRINTS" id="PR00463">
    <property type="entry name" value="EP450I"/>
</dbReference>
<dbReference type="GeneID" id="10509462"/>
<evidence type="ECO:0000256" key="9">
    <source>
        <dbReference type="ARBA" id="ARBA00023004"/>
    </source>
</evidence>
<keyword evidence="14" id="KW-1185">Reference proteome</keyword>
<dbReference type="GO" id="GO:0005506">
    <property type="term" value="F:iron ion binding"/>
    <property type="evidence" value="ECO:0007669"/>
    <property type="project" value="InterPro"/>
</dbReference>
<keyword evidence="7" id="KW-1133">Transmembrane helix</keyword>
<evidence type="ECO:0000256" key="5">
    <source>
        <dbReference type="ARBA" id="ARBA00022692"/>
    </source>
</evidence>
<evidence type="ECO:0000313" key="14">
    <source>
        <dbReference type="Proteomes" id="UP000001064"/>
    </source>
</evidence>
<comment type="similarity">
    <text evidence="3">Belongs to the cytochrome P450 family.</text>
</comment>
<dbReference type="AlphaFoldDB" id="F0Z7Y6"/>
<dbReference type="STRING" id="5786.F0Z7Y6"/>
<dbReference type="PANTHER" id="PTHR24303">
    <property type="entry name" value="HEME-BINDING MONOOXYGENASE FAMILY"/>
    <property type="match status" value="1"/>
</dbReference>
<evidence type="ECO:0000256" key="7">
    <source>
        <dbReference type="ARBA" id="ARBA00022989"/>
    </source>
</evidence>
<dbReference type="OrthoDB" id="1055148at2759"/>
<protein>
    <recommendedName>
        <fullName evidence="15">Cytochrome P450 family protein</fullName>
    </recommendedName>
</protein>
<evidence type="ECO:0000256" key="12">
    <source>
        <dbReference type="PIRSR" id="PIRSR602401-1"/>
    </source>
</evidence>
<evidence type="ECO:0000256" key="2">
    <source>
        <dbReference type="ARBA" id="ARBA00004167"/>
    </source>
</evidence>
<dbReference type="InterPro" id="IPR001128">
    <property type="entry name" value="Cyt_P450"/>
</dbReference>
<comment type="subcellular location">
    <subcellularLocation>
        <location evidence="2">Membrane</location>
        <topology evidence="2">Single-pass membrane protein</topology>
    </subcellularLocation>
</comment>
<dbReference type="EMBL" id="GL870949">
    <property type="protein sequence ID" value="EGC39928.1"/>
    <property type="molecule type" value="Genomic_DNA"/>
</dbReference>
<keyword evidence="6 12" id="KW-0479">Metal-binding</keyword>
<dbReference type="eggNOG" id="KOG0156">
    <property type="taxonomic scope" value="Eukaryota"/>
</dbReference>
<reference evidence="14" key="1">
    <citation type="journal article" date="2011" name="Genome Biol.">
        <title>Comparative genomics of the social amoebae Dictyostelium discoideum and Dictyostelium purpureum.</title>
        <authorList>
            <consortium name="US DOE Joint Genome Institute (JGI-PGF)"/>
            <person name="Sucgang R."/>
            <person name="Kuo A."/>
            <person name="Tian X."/>
            <person name="Salerno W."/>
            <person name="Parikh A."/>
            <person name="Feasley C.L."/>
            <person name="Dalin E."/>
            <person name="Tu H."/>
            <person name="Huang E."/>
            <person name="Barry K."/>
            <person name="Lindquist E."/>
            <person name="Shapiro H."/>
            <person name="Bruce D."/>
            <person name="Schmutz J."/>
            <person name="Salamov A."/>
            <person name="Fey P."/>
            <person name="Gaudet P."/>
            <person name="Anjard C."/>
            <person name="Babu M.M."/>
            <person name="Basu S."/>
            <person name="Bushmanova Y."/>
            <person name="van der Wel H."/>
            <person name="Katoh-Kurasawa M."/>
            <person name="Dinh C."/>
            <person name="Coutinho P.M."/>
            <person name="Saito T."/>
            <person name="Elias M."/>
            <person name="Schaap P."/>
            <person name="Kay R.R."/>
            <person name="Henrissat B."/>
            <person name="Eichinger L."/>
            <person name="Rivero F."/>
            <person name="Putnam N.H."/>
            <person name="West C.M."/>
            <person name="Loomis W.F."/>
            <person name="Chisholm R.L."/>
            <person name="Shaulsky G."/>
            <person name="Strassmann J.E."/>
            <person name="Queller D.C."/>
            <person name="Kuspa A."/>
            <person name="Grigoriev I.V."/>
        </authorList>
    </citation>
    <scope>NUCLEOTIDE SEQUENCE [LARGE SCALE GENOMIC DNA]</scope>
    <source>
        <strain evidence="14">QSDP1</strain>
    </source>
</reference>
<dbReference type="GO" id="GO:0004497">
    <property type="term" value="F:monooxygenase activity"/>
    <property type="evidence" value="ECO:0007669"/>
    <property type="project" value="UniProtKB-KW"/>
</dbReference>
<keyword evidence="9 12" id="KW-0408">Iron</keyword>
<feature type="binding site" description="axial binding residue" evidence="12">
    <location>
        <position position="477"/>
    </location>
    <ligand>
        <name>heme</name>
        <dbReference type="ChEBI" id="CHEBI:30413"/>
    </ligand>
    <ligandPart>
        <name>Fe</name>
        <dbReference type="ChEBI" id="CHEBI:18248"/>
    </ligandPart>
</feature>
<dbReference type="RefSeq" id="XP_003283557.1">
    <property type="nucleotide sequence ID" value="XM_003283509.1"/>
</dbReference>
<dbReference type="GO" id="GO:0016020">
    <property type="term" value="C:membrane"/>
    <property type="evidence" value="ECO:0007669"/>
    <property type="project" value="UniProtKB-SubCell"/>
</dbReference>